<sequence>MSLSPLLEELDENLLAARGFLRRICELCDSRRPAGKETRGRGKYRKGPLPGLPALASYSLSSRKPILILTVALSTEIVEFLAGLDGRVIQGIASEAILVSLLVARDKILRKDGNEYLSKLIIYASNQTHSALKKACQNKFGDIAGLITPEK</sequence>
<accession>A0AAP0B6Q3</accession>
<organism evidence="1 2">
    <name type="scientific">Platanthera zijinensis</name>
    <dbReference type="NCBI Taxonomy" id="2320716"/>
    <lineage>
        <taxon>Eukaryota</taxon>
        <taxon>Viridiplantae</taxon>
        <taxon>Streptophyta</taxon>
        <taxon>Embryophyta</taxon>
        <taxon>Tracheophyta</taxon>
        <taxon>Spermatophyta</taxon>
        <taxon>Magnoliopsida</taxon>
        <taxon>Liliopsida</taxon>
        <taxon>Asparagales</taxon>
        <taxon>Orchidaceae</taxon>
        <taxon>Orchidoideae</taxon>
        <taxon>Orchideae</taxon>
        <taxon>Orchidinae</taxon>
        <taxon>Platanthera</taxon>
    </lineage>
</organism>
<evidence type="ECO:0000313" key="1">
    <source>
        <dbReference type="EMBL" id="KAK8930901.1"/>
    </source>
</evidence>
<keyword evidence="2" id="KW-1185">Reference proteome</keyword>
<dbReference type="InterPro" id="IPR015421">
    <property type="entry name" value="PyrdxlP-dep_Trfase_major"/>
</dbReference>
<name>A0AAP0B6Q3_9ASPA</name>
<comment type="caution">
    <text evidence="1">The sequence shown here is derived from an EMBL/GenBank/DDBJ whole genome shotgun (WGS) entry which is preliminary data.</text>
</comment>
<dbReference type="AlphaFoldDB" id="A0AAP0B6Q3"/>
<dbReference type="Proteomes" id="UP001418222">
    <property type="component" value="Unassembled WGS sequence"/>
</dbReference>
<dbReference type="Gene3D" id="3.40.640.10">
    <property type="entry name" value="Type I PLP-dependent aspartate aminotransferase-like (Major domain)"/>
    <property type="match status" value="1"/>
</dbReference>
<dbReference type="EMBL" id="JBBWWQ010000014">
    <property type="protein sequence ID" value="KAK8930901.1"/>
    <property type="molecule type" value="Genomic_DNA"/>
</dbReference>
<reference evidence="1 2" key="1">
    <citation type="journal article" date="2022" name="Nat. Plants">
        <title>Genomes of leafy and leafless Platanthera orchids illuminate the evolution of mycoheterotrophy.</title>
        <authorList>
            <person name="Li M.H."/>
            <person name="Liu K.W."/>
            <person name="Li Z."/>
            <person name="Lu H.C."/>
            <person name="Ye Q.L."/>
            <person name="Zhang D."/>
            <person name="Wang J.Y."/>
            <person name="Li Y.F."/>
            <person name="Zhong Z.M."/>
            <person name="Liu X."/>
            <person name="Yu X."/>
            <person name="Liu D.K."/>
            <person name="Tu X.D."/>
            <person name="Liu B."/>
            <person name="Hao Y."/>
            <person name="Liao X.Y."/>
            <person name="Jiang Y.T."/>
            <person name="Sun W.H."/>
            <person name="Chen J."/>
            <person name="Chen Y.Q."/>
            <person name="Ai Y."/>
            <person name="Zhai J.W."/>
            <person name="Wu S.S."/>
            <person name="Zhou Z."/>
            <person name="Hsiao Y.Y."/>
            <person name="Wu W.L."/>
            <person name="Chen Y.Y."/>
            <person name="Lin Y.F."/>
            <person name="Hsu J.L."/>
            <person name="Li C.Y."/>
            <person name="Wang Z.W."/>
            <person name="Zhao X."/>
            <person name="Zhong W.Y."/>
            <person name="Ma X.K."/>
            <person name="Ma L."/>
            <person name="Huang J."/>
            <person name="Chen G.Z."/>
            <person name="Huang M.Z."/>
            <person name="Huang L."/>
            <person name="Peng D.H."/>
            <person name="Luo Y.B."/>
            <person name="Zou S.Q."/>
            <person name="Chen S.P."/>
            <person name="Lan S."/>
            <person name="Tsai W.C."/>
            <person name="Van de Peer Y."/>
            <person name="Liu Z.J."/>
        </authorList>
    </citation>
    <scope>NUCLEOTIDE SEQUENCE [LARGE SCALE GENOMIC DNA]</scope>
    <source>
        <strain evidence="1">Lor287</strain>
    </source>
</reference>
<evidence type="ECO:0000313" key="2">
    <source>
        <dbReference type="Proteomes" id="UP001418222"/>
    </source>
</evidence>
<proteinExistence type="predicted"/>
<gene>
    <name evidence="1" type="ORF">KSP39_PZI016191</name>
</gene>
<protein>
    <submittedName>
        <fullName evidence="1">Tyrosine decarboxylase 1</fullName>
    </submittedName>
</protein>